<feature type="transmembrane region" description="Helical" evidence="10">
    <location>
        <begin position="163"/>
        <end position="182"/>
    </location>
</feature>
<dbReference type="RefSeq" id="WP_204963502.1">
    <property type="nucleotide sequence ID" value="NZ_BAAAUR010000001.1"/>
</dbReference>
<protein>
    <recommendedName>
        <fullName evidence="2">histidine kinase</fullName>
        <ecNumber evidence="2">2.7.13.3</ecNumber>
    </recommendedName>
</protein>
<dbReference type="GO" id="GO:0016020">
    <property type="term" value="C:membrane"/>
    <property type="evidence" value="ECO:0007669"/>
    <property type="project" value="InterPro"/>
</dbReference>
<dbReference type="Gene3D" id="1.20.5.1930">
    <property type="match status" value="1"/>
</dbReference>
<feature type="transmembrane region" description="Helical" evidence="10">
    <location>
        <begin position="66"/>
        <end position="84"/>
    </location>
</feature>
<dbReference type="GO" id="GO:0000155">
    <property type="term" value="F:phosphorelay sensor kinase activity"/>
    <property type="evidence" value="ECO:0007669"/>
    <property type="project" value="InterPro"/>
</dbReference>
<organism evidence="13 14">
    <name type="scientific">Microbacterium dextranolyticum</name>
    <dbReference type="NCBI Taxonomy" id="36806"/>
    <lineage>
        <taxon>Bacteria</taxon>
        <taxon>Bacillati</taxon>
        <taxon>Actinomycetota</taxon>
        <taxon>Actinomycetes</taxon>
        <taxon>Micrococcales</taxon>
        <taxon>Microbacteriaceae</taxon>
        <taxon>Microbacterium</taxon>
    </lineage>
</organism>
<dbReference type="GO" id="GO:0005524">
    <property type="term" value="F:ATP binding"/>
    <property type="evidence" value="ECO:0007669"/>
    <property type="project" value="UniProtKB-KW"/>
</dbReference>
<evidence type="ECO:0000256" key="4">
    <source>
        <dbReference type="ARBA" id="ARBA00022679"/>
    </source>
</evidence>
<dbReference type="EMBL" id="BSER01000009">
    <property type="protein sequence ID" value="GLJ96058.1"/>
    <property type="molecule type" value="Genomic_DNA"/>
</dbReference>
<feature type="compositionally biased region" description="Low complexity" evidence="9">
    <location>
        <begin position="1"/>
        <end position="16"/>
    </location>
</feature>
<comment type="catalytic activity">
    <reaction evidence="1">
        <text>ATP + protein L-histidine = ADP + protein N-phospho-L-histidine.</text>
        <dbReference type="EC" id="2.7.13.3"/>
    </reaction>
</comment>
<dbReference type="AlphaFoldDB" id="A0A9W6HP38"/>
<evidence type="ECO:0000256" key="10">
    <source>
        <dbReference type="SAM" id="Phobius"/>
    </source>
</evidence>
<dbReference type="InterPro" id="IPR036890">
    <property type="entry name" value="HATPase_C_sf"/>
</dbReference>
<feature type="transmembrane region" description="Helical" evidence="10">
    <location>
        <begin position="91"/>
        <end position="120"/>
    </location>
</feature>
<keyword evidence="6 13" id="KW-0418">Kinase</keyword>
<proteinExistence type="predicted"/>
<feature type="region of interest" description="Disordered" evidence="9">
    <location>
        <begin position="1"/>
        <end position="20"/>
    </location>
</feature>
<evidence type="ECO:0000256" key="9">
    <source>
        <dbReference type="SAM" id="MobiDB-lite"/>
    </source>
</evidence>
<evidence type="ECO:0000256" key="8">
    <source>
        <dbReference type="ARBA" id="ARBA00023012"/>
    </source>
</evidence>
<dbReference type="EC" id="2.7.13.3" evidence="2"/>
<evidence type="ECO:0000259" key="12">
    <source>
        <dbReference type="Pfam" id="PF23539"/>
    </source>
</evidence>
<keyword evidence="5" id="KW-0547">Nucleotide-binding</keyword>
<evidence type="ECO:0000256" key="2">
    <source>
        <dbReference type="ARBA" id="ARBA00012438"/>
    </source>
</evidence>
<reference evidence="13" key="1">
    <citation type="journal article" date="2014" name="Int. J. Syst. Evol. Microbiol.">
        <title>Complete genome sequence of Corynebacterium casei LMG S-19264T (=DSM 44701T), isolated from a smear-ripened cheese.</title>
        <authorList>
            <consortium name="US DOE Joint Genome Institute (JGI-PGF)"/>
            <person name="Walter F."/>
            <person name="Albersmeier A."/>
            <person name="Kalinowski J."/>
            <person name="Ruckert C."/>
        </authorList>
    </citation>
    <scope>NUCLEOTIDE SEQUENCE</scope>
    <source>
        <strain evidence="13">VKM Ac-1940</strain>
    </source>
</reference>
<feature type="transmembrane region" description="Helical" evidence="10">
    <location>
        <begin position="132"/>
        <end position="151"/>
    </location>
</feature>
<sequence>MSRPSPDARSSPDPASGELRLPRPPGVIRLFWARHPRLADTLIALLSAVLTFAPPVGTRTNAAWDAVRPATVILLALACVCLMLRRRHPLLAFSVAAIGAIVGMPAGGGIGIVVLVVAAYSVAVYRSSRTGILAAVTAAVLSAAAALVTASTGAMSLQASLNAFFSLGTALLVSTLVGVNIGNRKRYVAAILDTSRQLWEEREHHARLAASAERTRIAREMHDVVSHSLTVVVALAEGATATSDADRSRAATARIATTARGALDEMRAMLGVLRDDTDPEAPLVPLDADAVGSAVAAARSAGLPVTLRTTGQPITERHARLAVARVVQEGLTNVLRHAPQARTVEVAIARTSTATVVEVVNDGVIAAPSGGGFGLRGLHERAARLSGTARAGLRADGRWHVRLEIPTAAADMDPESAA</sequence>
<dbReference type="InterPro" id="IPR050482">
    <property type="entry name" value="Sensor_HK_TwoCompSys"/>
</dbReference>
<dbReference type="Proteomes" id="UP001142291">
    <property type="component" value="Unassembled WGS sequence"/>
</dbReference>
<name>A0A9W6HP38_9MICO</name>
<evidence type="ECO:0000256" key="3">
    <source>
        <dbReference type="ARBA" id="ARBA00022553"/>
    </source>
</evidence>
<feature type="domain" description="Signal transduction histidine kinase subgroup 3 dimerisation and phosphoacceptor" evidence="11">
    <location>
        <begin position="213"/>
        <end position="276"/>
    </location>
</feature>
<evidence type="ECO:0000256" key="1">
    <source>
        <dbReference type="ARBA" id="ARBA00000085"/>
    </source>
</evidence>
<gene>
    <name evidence="13" type="ORF">GCM10017591_21210</name>
</gene>
<dbReference type="Pfam" id="PF07730">
    <property type="entry name" value="HisKA_3"/>
    <property type="match status" value="1"/>
</dbReference>
<dbReference type="Pfam" id="PF23539">
    <property type="entry name" value="DUF7134"/>
    <property type="match status" value="1"/>
</dbReference>
<keyword evidence="8" id="KW-0902">Two-component regulatory system</keyword>
<evidence type="ECO:0000313" key="14">
    <source>
        <dbReference type="Proteomes" id="UP001142291"/>
    </source>
</evidence>
<keyword evidence="10" id="KW-1133">Transmembrane helix</keyword>
<feature type="domain" description="DUF7134" evidence="12">
    <location>
        <begin position="30"/>
        <end position="174"/>
    </location>
</feature>
<dbReference type="InterPro" id="IPR011712">
    <property type="entry name" value="Sig_transdc_His_kin_sub3_dim/P"/>
</dbReference>
<keyword evidence="3" id="KW-0597">Phosphoprotein</keyword>
<dbReference type="CDD" id="cd16917">
    <property type="entry name" value="HATPase_UhpB-NarQ-NarX-like"/>
    <property type="match status" value="1"/>
</dbReference>
<keyword evidence="14" id="KW-1185">Reference proteome</keyword>
<evidence type="ECO:0000256" key="6">
    <source>
        <dbReference type="ARBA" id="ARBA00022777"/>
    </source>
</evidence>
<evidence type="ECO:0000256" key="7">
    <source>
        <dbReference type="ARBA" id="ARBA00022840"/>
    </source>
</evidence>
<dbReference type="PANTHER" id="PTHR24421">
    <property type="entry name" value="NITRATE/NITRITE SENSOR PROTEIN NARX-RELATED"/>
    <property type="match status" value="1"/>
</dbReference>
<comment type="caution">
    <text evidence="13">The sequence shown here is derived from an EMBL/GenBank/DDBJ whole genome shotgun (WGS) entry which is preliminary data.</text>
</comment>
<evidence type="ECO:0000256" key="5">
    <source>
        <dbReference type="ARBA" id="ARBA00022741"/>
    </source>
</evidence>
<evidence type="ECO:0000259" key="11">
    <source>
        <dbReference type="Pfam" id="PF07730"/>
    </source>
</evidence>
<keyword evidence="10" id="KW-0812">Transmembrane</keyword>
<dbReference type="GO" id="GO:0046983">
    <property type="term" value="F:protein dimerization activity"/>
    <property type="evidence" value="ECO:0007669"/>
    <property type="project" value="InterPro"/>
</dbReference>
<keyword evidence="7" id="KW-0067">ATP-binding</keyword>
<dbReference type="SUPFAM" id="SSF55874">
    <property type="entry name" value="ATPase domain of HSP90 chaperone/DNA topoisomerase II/histidine kinase"/>
    <property type="match status" value="1"/>
</dbReference>
<dbReference type="Gene3D" id="3.30.565.10">
    <property type="entry name" value="Histidine kinase-like ATPase, C-terminal domain"/>
    <property type="match status" value="1"/>
</dbReference>
<dbReference type="InterPro" id="IPR055558">
    <property type="entry name" value="DUF7134"/>
</dbReference>
<keyword evidence="10" id="KW-0472">Membrane</keyword>
<keyword evidence="4" id="KW-0808">Transferase</keyword>
<accession>A0A9W6HP38</accession>
<reference evidence="13" key="2">
    <citation type="submission" date="2023-01" db="EMBL/GenBank/DDBJ databases">
        <authorList>
            <person name="Sun Q."/>
            <person name="Evtushenko L."/>
        </authorList>
    </citation>
    <scope>NUCLEOTIDE SEQUENCE</scope>
    <source>
        <strain evidence="13">VKM Ac-1940</strain>
    </source>
</reference>
<dbReference type="PANTHER" id="PTHR24421:SF10">
    <property type="entry name" value="NITRATE_NITRITE SENSOR PROTEIN NARQ"/>
    <property type="match status" value="1"/>
</dbReference>
<evidence type="ECO:0000313" key="13">
    <source>
        <dbReference type="EMBL" id="GLJ96058.1"/>
    </source>
</evidence>